<gene>
    <name evidence="1" type="ORF">FC91_GL002592</name>
</gene>
<comment type="caution">
    <text evidence="1">The sequence shown here is derived from an EMBL/GenBank/DDBJ whole genome shotgun (WGS) entry which is preliminary data.</text>
</comment>
<reference evidence="1 2" key="1">
    <citation type="journal article" date="2015" name="Genome Announc.">
        <title>Expanding the biotechnology potential of lactobacilli through comparative genomics of 213 strains and associated genera.</title>
        <authorList>
            <person name="Sun Z."/>
            <person name="Harris H.M."/>
            <person name="McCann A."/>
            <person name="Guo C."/>
            <person name="Argimon S."/>
            <person name="Zhang W."/>
            <person name="Yang X."/>
            <person name="Jeffery I.B."/>
            <person name="Cooney J.C."/>
            <person name="Kagawa T.F."/>
            <person name="Liu W."/>
            <person name="Song Y."/>
            <person name="Salvetti E."/>
            <person name="Wrobel A."/>
            <person name="Rasinkangas P."/>
            <person name="Parkhill J."/>
            <person name="Rea M.C."/>
            <person name="O'Sullivan O."/>
            <person name="Ritari J."/>
            <person name="Douillard F.P."/>
            <person name="Paul Ross R."/>
            <person name="Yang R."/>
            <person name="Briner A.E."/>
            <person name="Felis G.E."/>
            <person name="de Vos W.M."/>
            <person name="Barrangou R."/>
            <person name="Klaenhammer T.R."/>
            <person name="Caufield P.W."/>
            <person name="Cui Y."/>
            <person name="Zhang H."/>
            <person name="O'Toole P.W."/>
        </authorList>
    </citation>
    <scope>NUCLEOTIDE SEQUENCE [LARGE SCALE GENOMIC DNA]</scope>
    <source>
        <strain evidence="1 2">DSM 16991</strain>
    </source>
</reference>
<name>A0A0R1XB07_9LACO</name>
<dbReference type="eggNOG" id="ENOG50339YS">
    <property type="taxonomic scope" value="Bacteria"/>
</dbReference>
<proteinExistence type="predicted"/>
<dbReference type="PATRIC" id="fig|1122147.4.peg.2673"/>
<dbReference type="RefSeq" id="WP_027827645.1">
    <property type="nucleotide sequence ID" value="NZ_AUEH01000005.1"/>
</dbReference>
<evidence type="ECO:0008006" key="3">
    <source>
        <dbReference type="Google" id="ProtNLM"/>
    </source>
</evidence>
<organism evidence="1 2">
    <name type="scientific">Schleiferilactobacillus harbinensis DSM 16991</name>
    <dbReference type="NCBI Taxonomy" id="1122147"/>
    <lineage>
        <taxon>Bacteria</taxon>
        <taxon>Bacillati</taxon>
        <taxon>Bacillota</taxon>
        <taxon>Bacilli</taxon>
        <taxon>Lactobacillales</taxon>
        <taxon>Lactobacillaceae</taxon>
        <taxon>Schleiferilactobacillus</taxon>
    </lineage>
</organism>
<dbReference type="Proteomes" id="UP000050949">
    <property type="component" value="Unassembled WGS sequence"/>
</dbReference>
<dbReference type="Gene3D" id="2.30.130.30">
    <property type="entry name" value="Hypothetical protein"/>
    <property type="match status" value="1"/>
</dbReference>
<dbReference type="SUPFAM" id="SSF88697">
    <property type="entry name" value="PUA domain-like"/>
    <property type="match status" value="1"/>
</dbReference>
<sequence>MHALSIKQPYAWQILTGDKPYEYRTWLPGTVQQFLLVSSSQPSAMDFGWGLANGYALAVVDITGTPQLEDDGSYAWPVKVHAAVTPFPVKGKLHFYEVADAQIHQHPEWAADLWQYQRGASVSENSAFYRDYLAPLAAIGFSQMPLKYQKIYNTTRSWEKVGAVWAQAKRQ</sequence>
<dbReference type="EMBL" id="AZFW01000050">
    <property type="protein sequence ID" value="KRM27383.1"/>
    <property type="molecule type" value="Genomic_DNA"/>
</dbReference>
<evidence type="ECO:0000313" key="2">
    <source>
        <dbReference type="Proteomes" id="UP000050949"/>
    </source>
</evidence>
<accession>A0A0R1XB07</accession>
<protein>
    <recommendedName>
        <fullName evidence="3">ASCH domain-containing protein</fullName>
    </recommendedName>
</protein>
<dbReference type="AlphaFoldDB" id="A0A0R1XB07"/>
<evidence type="ECO:0000313" key="1">
    <source>
        <dbReference type="EMBL" id="KRM27383.1"/>
    </source>
</evidence>
<dbReference type="InterPro" id="IPR015947">
    <property type="entry name" value="PUA-like_sf"/>
</dbReference>